<evidence type="ECO:0000256" key="4">
    <source>
        <dbReference type="ARBA" id="ARBA00023014"/>
    </source>
</evidence>
<dbReference type="PANTHER" id="PTHR43183">
    <property type="entry name" value="HYPOTHETICAL DIHYDROXYACID DEHYDRATASE (EUROFUNG)-RELATED"/>
    <property type="match status" value="1"/>
</dbReference>
<dbReference type="SUPFAM" id="SSF52016">
    <property type="entry name" value="LeuD/IlvD-like"/>
    <property type="match status" value="1"/>
</dbReference>
<comment type="caution">
    <text evidence="8">The sequence shown here is derived from an EMBL/GenBank/DDBJ whole genome shotgun (WGS) entry which is preliminary data.</text>
</comment>
<keyword evidence="4" id="KW-0411">Iron-sulfur</keyword>
<dbReference type="SUPFAM" id="SSF143975">
    <property type="entry name" value="IlvD/EDD N-terminal domain-like"/>
    <property type="match status" value="1"/>
</dbReference>
<dbReference type="InterPro" id="IPR020558">
    <property type="entry name" value="DiOHA_6PGluconate_deHydtase_CS"/>
</dbReference>
<evidence type="ECO:0000256" key="2">
    <source>
        <dbReference type="ARBA" id="ARBA00022723"/>
    </source>
</evidence>
<evidence type="ECO:0000313" key="9">
    <source>
        <dbReference type="Proteomes" id="UP000628710"/>
    </source>
</evidence>
<dbReference type="Gene3D" id="3.50.30.80">
    <property type="entry name" value="IlvD/EDD C-terminal domain-like"/>
    <property type="match status" value="1"/>
</dbReference>
<dbReference type="GO" id="GO:0051536">
    <property type="term" value="F:iron-sulfur cluster binding"/>
    <property type="evidence" value="ECO:0007669"/>
    <property type="project" value="UniProtKB-KW"/>
</dbReference>
<evidence type="ECO:0000256" key="3">
    <source>
        <dbReference type="ARBA" id="ARBA00023004"/>
    </source>
</evidence>
<evidence type="ECO:0000256" key="1">
    <source>
        <dbReference type="ARBA" id="ARBA00006486"/>
    </source>
</evidence>
<dbReference type="NCBIfam" id="NF009560">
    <property type="entry name" value="PRK13017.1"/>
    <property type="match status" value="1"/>
</dbReference>
<evidence type="ECO:0000313" key="8">
    <source>
        <dbReference type="EMBL" id="MBJ7538065.1"/>
    </source>
</evidence>
<keyword evidence="5" id="KW-0456">Lyase</keyword>
<sequence>MSELKENTFVPKEWPRKLRSTEWFGGTSRDHIYHRSWMKNQGLPADLFDGRPVIGICNTWSQLTPCNAHLRELADRVKHGIYEAGGLPLEFPVFSVGESSLRPTAMMYRNMAAMDVEEALRANPLDGVVLLAGCDKTTPALMMGACSVDIPAIVVSGGPMLNGQFRGERVGSGTALWQMSEDIKAGKMTKEDFLEAEQSMSRSAGSCNTMGTASTMASMAEALGMALSGNAAIPAVDSRRRVMAHLTGRRIVDMVKDDLKPSDILTRQAFENAIRVNGAIGGSTNAVIHLLAIAGRVGVDLDLDDWDKLGQNIATIVNLMPSGKYLMEEFFYAGGLPVVIKHLAEAGRLHKSAITVSGQSIWDEVKDVQNWNDDVILPVEKALTQKGGIVVLKGNIAPKGAVLKPSAASPHLLQHRGRAVVFEDIDDYKAKINDEALDIDENCVMVLKNCGPKGYPGMAEVGNMGLPPKVLRKGIKDMVRISDARMSGTAYGTVVLHTTPEAAAGGPLAVIQNGDMIELDVENRRLHVDISDEEMASRLAAWESHLQPPKSGYIKLFHDHVEGADTGADFDFLKGCRGSDVPKDSH</sequence>
<evidence type="ECO:0000256" key="5">
    <source>
        <dbReference type="ARBA" id="ARBA00023239"/>
    </source>
</evidence>
<dbReference type="GO" id="GO:0016836">
    <property type="term" value="F:hydro-lyase activity"/>
    <property type="evidence" value="ECO:0007669"/>
    <property type="project" value="UniProtKB-ARBA"/>
</dbReference>
<dbReference type="EMBL" id="JAEMNX010000010">
    <property type="protein sequence ID" value="MBJ7538065.1"/>
    <property type="molecule type" value="Genomic_DNA"/>
</dbReference>
<dbReference type="InterPro" id="IPR000581">
    <property type="entry name" value="ILV_EDD_N"/>
</dbReference>
<dbReference type="InterPro" id="IPR052352">
    <property type="entry name" value="Sugar_Degrad_Dehydratases"/>
</dbReference>
<dbReference type="FunFam" id="3.50.30.80:FF:000001">
    <property type="entry name" value="Dihydroxy-acid dehydratase"/>
    <property type="match status" value="1"/>
</dbReference>
<keyword evidence="9" id="KW-1185">Reference proteome</keyword>
<evidence type="ECO:0000259" key="6">
    <source>
        <dbReference type="Pfam" id="PF00920"/>
    </source>
</evidence>
<dbReference type="InterPro" id="IPR037237">
    <property type="entry name" value="IlvD/EDD_N"/>
</dbReference>
<dbReference type="NCBIfam" id="NF004784">
    <property type="entry name" value="PRK06131.1"/>
    <property type="match status" value="1"/>
</dbReference>
<dbReference type="InterPro" id="IPR042096">
    <property type="entry name" value="Dihydro-acid_dehy_C"/>
</dbReference>
<dbReference type="PANTHER" id="PTHR43183:SF1">
    <property type="entry name" value="HYPOTHETICAL DIHYDROXY-ACID DEHYDRATASE (EUROFUNG)-RELATED"/>
    <property type="match status" value="1"/>
</dbReference>
<reference evidence="8" key="1">
    <citation type="submission" date="2020-12" db="EMBL/GenBank/DDBJ databases">
        <title>Marinomonas arctica sp. nov., a psychrotolerant bacterium isolated from the Arctic.</title>
        <authorList>
            <person name="Zhang Y."/>
        </authorList>
    </citation>
    <scope>NUCLEOTIDE SEQUENCE</scope>
    <source>
        <strain evidence="8">C1424</strain>
    </source>
</reference>
<keyword evidence="2" id="KW-0479">Metal-binding</keyword>
<name>A0A934JKZ3_9GAMM</name>
<keyword evidence="3" id="KW-0408">Iron</keyword>
<feature type="domain" description="Dihydroxy-acid/6-phosphogluconate dehydratase N-terminal" evidence="6">
    <location>
        <begin position="51"/>
        <end position="362"/>
    </location>
</feature>
<dbReference type="InterPro" id="IPR056740">
    <property type="entry name" value="ILV_EDD_C"/>
</dbReference>
<evidence type="ECO:0000259" key="7">
    <source>
        <dbReference type="Pfam" id="PF24877"/>
    </source>
</evidence>
<organism evidence="8 9">
    <name type="scientific">Marinomonas transparens</name>
    <dbReference type="NCBI Taxonomy" id="2795388"/>
    <lineage>
        <taxon>Bacteria</taxon>
        <taxon>Pseudomonadati</taxon>
        <taxon>Pseudomonadota</taxon>
        <taxon>Gammaproteobacteria</taxon>
        <taxon>Oceanospirillales</taxon>
        <taxon>Oceanospirillaceae</taxon>
        <taxon>Marinomonas</taxon>
    </lineage>
</organism>
<feature type="domain" description="Dihydroxy-acid/6-phosphogluconate dehydratase C-terminal" evidence="7">
    <location>
        <begin position="374"/>
        <end position="568"/>
    </location>
</feature>
<comment type="similarity">
    <text evidence="1">Belongs to the IlvD/Edd family.</text>
</comment>
<protein>
    <submittedName>
        <fullName evidence="8">Dihydroxy-acid dehydratase</fullName>
    </submittedName>
</protein>
<accession>A0A934JKZ3</accession>
<dbReference type="PROSITE" id="PS00886">
    <property type="entry name" value="ILVD_EDD_1"/>
    <property type="match status" value="1"/>
</dbReference>
<proteinExistence type="inferred from homology"/>
<dbReference type="NCBIfam" id="NF009559">
    <property type="entry name" value="PRK13016.1"/>
    <property type="match status" value="1"/>
</dbReference>
<gene>
    <name evidence="8" type="ORF">I8J31_10305</name>
</gene>
<dbReference type="Proteomes" id="UP000628710">
    <property type="component" value="Unassembled WGS sequence"/>
</dbReference>
<dbReference type="RefSeq" id="WP_199468443.1">
    <property type="nucleotide sequence ID" value="NZ_JAEMNX010000010.1"/>
</dbReference>
<dbReference type="Pfam" id="PF00920">
    <property type="entry name" value="ILVD_EDD_N"/>
    <property type="match status" value="1"/>
</dbReference>
<dbReference type="AlphaFoldDB" id="A0A934JKZ3"/>
<dbReference type="Pfam" id="PF24877">
    <property type="entry name" value="ILV_EDD_C"/>
    <property type="match status" value="1"/>
</dbReference>
<dbReference type="GO" id="GO:0046872">
    <property type="term" value="F:metal ion binding"/>
    <property type="evidence" value="ECO:0007669"/>
    <property type="project" value="UniProtKB-KW"/>
</dbReference>